<gene>
    <name evidence="2" type="ORF">F503_03414</name>
</gene>
<organism evidence="2 3">
    <name type="scientific">Ophiostoma piceae (strain UAMH 11346)</name>
    <name type="common">Sap stain fungus</name>
    <dbReference type="NCBI Taxonomy" id="1262450"/>
    <lineage>
        <taxon>Eukaryota</taxon>
        <taxon>Fungi</taxon>
        <taxon>Dikarya</taxon>
        <taxon>Ascomycota</taxon>
        <taxon>Pezizomycotina</taxon>
        <taxon>Sordariomycetes</taxon>
        <taxon>Sordariomycetidae</taxon>
        <taxon>Ophiostomatales</taxon>
        <taxon>Ophiostomataceae</taxon>
        <taxon>Ophiostoma</taxon>
    </lineage>
</organism>
<dbReference type="VEuPathDB" id="FungiDB:F503_03414"/>
<evidence type="ECO:0000313" key="3">
    <source>
        <dbReference type="Proteomes" id="UP000016923"/>
    </source>
</evidence>
<reference evidence="2 3" key="1">
    <citation type="journal article" date="2013" name="BMC Genomics">
        <title>The genome and transcriptome of the pine saprophyte Ophiostoma piceae, and a comparison with the bark beetle-associated pine pathogen Grosmannia clavigera.</title>
        <authorList>
            <person name="Haridas S."/>
            <person name="Wang Y."/>
            <person name="Lim L."/>
            <person name="Massoumi Alamouti S."/>
            <person name="Jackman S."/>
            <person name="Docking R."/>
            <person name="Robertson G."/>
            <person name="Birol I."/>
            <person name="Bohlmann J."/>
            <person name="Breuil C."/>
        </authorList>
    </citation>
    <scope>NUCLEOTIDE SEQUENCE [LARGE SCALE GENOMIC DNA]</scope>
    <source>
        <strain evidence="2 3">UAMH 11346</strain>
    </source>
</reference>
<proteinExistence type="predicted"/>
<dbReference type="HOGENOM" id="CLU_014722_4_1_1"/>
<dbReference type="EMBL" id="KE148152">
    <property type="protein sequence ID" value="EPE06987.1"/>
    <property type="molecule type" value="Genomic_DNA"/>
</dbReference>
<keyword evidence="3" id="KW-1185">Reference proteome</keyword>
<evidence type="ECO:0000313" key="2">
    <source>
        <dbReference type="EMBL" id="EPE06987.1"/>
    </source>
</evidence>
<protein>
    <recommendedName>
        <fullName evidence="1">DUF1996 domain-containing protein</fullName>
    </recommendedName>
</protein>
<dbReference type="OrthoDB" id="74764at2759"/>
<name>S3C2I2_OPHP1</name>
<accession>S3C2I2</accession>
<feature type="domain" description="DUF1996" evidence="1">
    <location>
        <begin position="2"/>
        <end position="48"/>
    </location>
</feature>
<dbReference type="InterPro" id="IPR018535">
    <property type="entry name" value="DUF1996"/>
</dbReference>
<dbReference type="STRING" id="1262450.S3C2I2"/>
<dbReference type="Proteomes" id="UP000016923">
    <property type="component" value="Unassembled WGS sequence"/>
</dbReference>
<dbReference type="Pfam" id="PF09362">
    <property type="entry name" value="DUF1996"/>
    <property type="match status" value="1"/>
</dbReference>
<dbReference type="AlphaFoldDB" id="S3C2I2"/>
<evidence type="ECO:0000259" key="1">
    <source>
        <dbReference type="Pfam" id="PF09362"/>
    </source>
</evidence>
<sequence>MRLLQFMYETIWDMRLFNDPELWPTDDSLPFVWPIGGKTGNGPHGDYNECYVNRPTVKTQSIETQNKCTVADFVKEGTNSCLDELPGIADSKMSTPMANYRLH</sequence>